<comment type="caution">
    <text evidence="2">The sequence shown here is derived from an EMBL/GenBank/DDBJ whole genome shotgun (WGS) entry which is preliminary data.</text>
</comment>
<gene>
    <name evidence="1" type="ORF">KIK155_LOCUS8723</name>
    <name evidence="2" type="ORF">TOA249_LOCUS34026</name>
</gene>
<dbReference type="Proteomes" id="UP000663838">
    <property type="component" value="Unassembled WGS sequence"/>
</dbReference>
<accession>A0A821Y884</accession>
<proteinExistence type="predicted"/>
<sequence length="40" mass="4349">TDEKLWLLLPNGILALLRDTGLFNLTGGGKTSPPKSKRAR</sequence>
<evidence type="ECO:0000313" key="3">
    <source>
        <dbReference type="Proteomes" id="UP000663838"/>
    </source>
</evidence>
<evidence type="ECO:0000313" key="1">
    <source>
        <dbReference type="EMBL" id="CAF3407555.1"/>
    </source>
</evidence>
<dbReference type="AlphaFoldDB" id="A0A821Y884"/>
<dbReference type="Proteomes" id="UP000663865">
    <property type="component" value="Unassembled WGS sequence"/>
</dbReference>
<dbReference type="EMBL" id="CAJNYV010001150">
    <property type="protein sequence ID" value="CAF3407555.1"/>
    <property type="molecule type" value="Genomic_DNA"/>
</dbReference>
<evidence type="ECO:0000313" key="2">
    <source>
        <dbReference type="EMBL" id="CAF4954841.1"/>
    </source>
</evidence>
<dbReference type="EMBL" id="CAJOBS010014601">
    <property type="protein sequence ID" value="CAF4954841.1"/>
    <property type="molecule type" value="Genomic_DNA"/>
</dbReference>
<protein>
    <submittedName>
        <fullName evidence="2">Uncharacterized protein</fullName>
    </submittedName>
</protein>
<reference evidence="2" key="1">
    <citation type="submission" date="2021-02" db="EMBL/GenBank/DDBJ databases">
        <authorList>
            <person name="Nowell W R."/>
        </authorList>
    </citation>
    <scope>NUCLEOTIDE SEQUENCE</scope>
</reference>
<name>A0A821Y884_9BILA</name>
<organism evidence="2 3">
    <name type="scientific">Rotaria socialis</name>
    <dbReference type="NCBI Taxonomy" id="392032"/>
    <lineage>
        <taxon>Eukaryota</taxon>
        <taxon>Metazoa</taxon>
        <taxon>Spiralia</taxon>
        <taxon>Gnathifera</taxon>
        <taxon>Rotifera</taxon>
        <taxon>Eurotatoria</taxon>
        <taxon>Bdelloidea</taxon>
        <taxon>Philodinida</taxon>
        <taxon>Philodinidae</taxon>
        <taxon>Rotaria</taxon>
    </lineage>
</organism>
<feature type="non-terminal residue" evidence="2">
    <location>
        <position position="1"/>
    </location>
</feature>